<sequence>MRNNGFKLIHVTKSYYSRGAVQSDNFWKKETKVGNIRIIWICKFTIRFEGGFEFRFDFDFWFEFSKLMQNLRGDLYRTGFPYTSRPRAKKFGKREATRALNQVKNTVKKKIKRAVGGWGKHGIKNDVVDRKSIDICHRKEFAFSSISELEKLRNS</sequence>
<name>A0A133VHK3_9EURY</name>
<evidence type="ECO:0000313" key="2">
    <source>
        <dbReference type="Proteomes" id="UP000070491"/>
    </source>
</evidence>
<evidence type="ECO:0000313" key="1">
    <source>
        <dbReference type="EMBL" id="KXB05926.1"/>
    </source>
</evidence>
<keyword evidence="2" id="KW-1185">Reference proteome</keyword>
<dbReference type="AlphaFoldDB" id="A0A133VHK3"/>
<dbReference type="EMBL" id="LHYG01000025">
    <property type="protein sequence ID" value="KXB05926.1"/>
    <property type="molecule type" value="Genomic_DNA"/>
</dbReference>
<dbReference type="Proteomes" id="UP000070491">
    <property type="component" value="Unassembled WGS sequence"/>
</dbReference>
<gene>
    <name evidence="1" type="ORF">AKJ53_01730</name>
</gene>
<reference evidence="1 2" key="1">
    <citation type="journal article" date="2016" name="Sci. Rep.">
        <title>Metabolic traits of an uncultured archaeal lineage -MSBL1- from brine pools of the Red Sea.</title>
        <authorList>
            <person name="Mwirichia R."/>
            <person name="Alam I."/>
            <person name="Rashid M."/>
            <person name="Vinu M."/>
            <person name="Ba-Alawi W."/>
            <person name="Anthony Kamau A."/>
            <person name="Kamanda Ngugi D."/>
            <person name="Goker M."/>
            <person name="Klenk H.P."/>
            <person name="Bajic V."/>
            <person name="Stingl U."/>
        </authorList>
    </citation>
    <scope>NUCLEOTIDE SEQUENCE [LARGE SCALE GENOMIC DNA]</scope>
    <source>
        <strain evidence="1">SCGC-AAA382F02</strain>
    </source>
</reference>
<protein>
    <submittedName>
        <fullName evidence="1">Uncharacterized protein</fullName>
    </submittedName>
</protein>
<organism evidence="1 2">
    <name type="scientific">candidate division MSBL1 archaeon SCGC-AAA382F02</name>
    <dbReference type="NCBI Taxonomy" id="1698282"/>
    <lineage>
        <taxon>Archaea</taxon>
        <taxon>Methanobacteriati</taxon>
        <taxon>Methanobacteriota</taxon>
        <taxon>candidate division MSBL1</taxon>
    </lineage>
</organism>
<proteinExistence type="predicted"/>
<comment type="caution">
    <text evidence="1">The sequence shown here is derived from an EMBL/GenBank/DDBJ whole genome shotgun (WGS) entry which is preliminary data.</text>
</comment>
<feature type="non-terminal residue" evidence="1">
    <location>
        <position position="155"/>
    </location>
</feature>
<accession>A0A133VHK3</accession>